<evidence type="ECO:0008006" key="4">
    <source>
        <dbReference type="Google" id="ProtNLM"/>
    </source>
</evidence>
<evidence type="ECO:0000313" key="2">
    <source>
        <dbReference type="EMBL" id="GAA0151984.1"/>
    </source>
</evidence>
<feature type="region of interest" description="Disordered" evidence="1">
    <location>
        <begin position="1"/>
        <end position="21"/>
    </location>
</feature>
<dbReference type="Proteomes" id="UP001454036">
    <property type="component" value="Unassembled WGS sequence"/>
</dbReference>
<sequence>MEEYQSSSGASRPTSSTPASRMKIGCISAATSFQETFRYVKALLIGQVKKLSAKNEKEATEADLLTAKMQVEAADAAENTKKQLHKYS</sequence>
<gene>
    <name evidence="2" type="ORF">LIER_10578</name>
</gene>
<dbReference type="EMBL" id="BAABME010001890">
    <property type="protein sequence ID" value="GAA0151984.1"/>
    <property type="molecule type" value="Genomic_DNA"/>
</dbReference>
<proteinExistence type="predicted"/>
<evidence type="ECO:0000256" key="1">
    <source>
        <dbReference type="SAM" id="MobiDB-lite"/>
    </source>
</evidence>
<keyword evidence="3" id="KW-1185">Reference proteome</keyword>
<comment type="caution">
    <text evidence="2">The sequence shown here is derived from an EMBL/GenBank/DDBJ whole genome shotgun (WGS) entry which is preliminary data.</text>
</comment>
<dbReference type="AlphaFoldDB" id="A0AAV3PJS3"/>
<protein>
    <recommendedName>
        <fullName evidence="4">Transcription factor CBF/NF-Y/archaeal histone domain-containing protein</fullName>
    </recommendedName>
</protein>
<accession>A0AAV3PJS3</accession>
<name>A0AAV3PJS3_LITER</name>
<organism evidence="2 3">
    <name type="scientific">Lithospermum erythrorhizon</name>
    <name type="common">Purple gromwell</name>
    <name type="synonym">Lithospermum officinale var. erythrorhizon</name>
    <dbReference type="NCBI Taxonomy" id="34254"/>
    <lineage>
        <taxon>Eukaryota</taxon>
        <taxon>Viridiplantae</taxon>
        <taxon>Streptophyta</taxon>
        <taxon>Embryophyta</taxon>
        <taxon>Tracheophyta</taxon>
        <taxon>Spermatophyta</taxon>
        <taxon>Magnoliopsida</taxon>
        <taxon>eudicotyledons</taxon>
        <taxon>Gunneridae</taxon>
        <taxon>Pentapetalae</taxon>
        <taxon>asterids</taxon>
        <taxon>lamiids</taxon>
        <taxon>Boraginales</taxon>
        <taxon>Boraginaceae</taxon>
        <taxon>Boraginoideae</taxon>
        <taxon>Lithospermeae</taxon>
        <taxon>Lithospermum</taxon>
    </lineage>
</organism>
<evidence type="ECO:0000313" key="3">
    <source>
        <dbReference type="Proteomes" id="UP001454036"/>
    </source>
</evidence>
<reference evidence="2 3" key="1">
    <citation type="submission" date="2024-01" db="EMBL/GenBank/DDBJ databases">
        <title>The complete chloroplast genome sequence of Lithospermum erythrorhizon: insights into the phylogenetic relationship among Boraginaceae species and the maternal lineages of purple gromwells.</title>
        <authorList>
            <person name="Okada T."/>
            <person name="Watanabe K."/>
        </authorList>
    </citation>
    <scope>NUCLEOTIDE SEQUENCE [LARGE SCALE GENOMIC DNA]</scope>
</reference>